<dbReference type="Pfam" id="PF00300">
    <property type="entry name" value="His_Phos_1"/>
    <property type="match status" value="1"/>
</dbReference>
<reference evidence="3 4" key="1">
    <citation type="journal article" date="2015" name="Nature">
        <title>rRNA introns, odd ribosomes, and small enigmatic genomes across a large radiation of phyla.</title>
        <authorList>
            <person name="Brown C.T."/>
            <person name="Hug L.A."/>
            <person name="Thomas B.C."/>
            <person name="Sharon I."/>
            <person name="Castelle C.J."/>
            <person name="Singh A."/>
            <person name="Wilkins M.J."/>
            <person name="Williams K.H."/>
            <person name="Banfield J.F."/>
        </authorList>
    </citation>
    <scope>NUCLEOTIDE SEQUENCE [LARGE SCALE GENOMIC DNA]</scope>
</reference>
<dbReference type="EMBL" id="LBVW01000022">
    <property type="protein sequence ID" value="KKQ92983.1"/>
    <property type="molecule type" value="Genomic_DNA"/>
</dbReference>
<dbReference type="PANTHER" id="PTHR48100:SF1">
    <property type="entry name" value="HISTIDINE PHOSPHATASE FAMILY PROTEIN-RELATED"/>
    <property type="match status" value="1"/>
</dbReference>
<organism evidence="3 4">
    <name type="scientific">Candidatus Woesebacteria bacterium GW2011_GWB1_39_10b</name>
    <dbReference type="NCBI Taxonomy" id="1618573"/>
    <lineage>
        <taxon>Bacteria</taxon>
        <taxon>Candidatus Woeseibacteriota</taxon>
    </lineage>
</organism>
<dbReference type="InterPro" id="IPR029033">
    <property type="entry name" value="His_PPase_superfam"/>
</dbReference>
<dbReference type="Proteomes" id="UP000034932">
    <property type="component" value="Unassembled WGS sequence"/>
</dbReference>
<sequence>MEEDLTELTGLTESKLARNITKIIAVRHAESVANSQGIYQGQTYDTDLSELGKKQAEALAKKAKDVGINRIISSPLKRTYQTAIVISRACNCPIEISELITETNQGEWEGRDKKKIESLYPDIYNTWLTKPSQSVFPKGEAFTQTLARIELFLHTVGLTDNTLLVTHDNVLRIMVTLANGWTLDDIWMHNIEPAALNFFEINKVGGKSKLKVLELNRNEHLGNLRSDIKKHAL</sequence>
<dbReference type="AlphaFoldDB" id="A0A0G0LM45"/>
<name>A0A0G0LM45_9BACT</name>
<dbReference type="InterPro" id="IPR013078">
    <property type="entry name" value="His_Pase_superF_clade-1"/>
</dbReference>
<proteinExistence type="predicted"/>
<dbReference type="InterPro" id="IPR050275">
    <property type="entry name" value="PGM_Phosphatase"/>
</dbReference>
<dbReference type="SUPFAM" id="SSF53254">
    <property type="entry name" value="Phosphoglycerate mutase-like"/>
    <property type="match status" value="1"/>
</dbReference>
<feature type="active site" description="Proton donor/acceptor" evidence="1">
    <location>
        <position position="102"/>
    </location>
</feature>
<gene>
    <name evidence="3" type="ORF">UT19_C0022G0002</name>
</gene>
<evidence type="ECO:0000313" key="4">
    <source>
        <dbReference type="Proteomes" id="UP000034932"/>
    </source>
</evidence>
<feature type="binding site" evidence="2">
    <location>
        <begin position="27"/>
        <end position="34"/>
    </location>
    <ligand>
        <name>substrate</name>
    </ligand>
</feature>
<dbReference type="SMART" id="SM00855">
    <property type="entry name" value="PGAM"/>
    <property type="match status" value="1"/>
</dbReference>
<evidence type="ECO:0000313" key="3">
    <source>
        <dbReference type="EMBL" id="KKQ92983.1"/>
    </source>
</evidence>
<dbReference type="Gene3D" id="3.40.50.1240">
    <property type="entry name" value="Phosphoglycerate mutase-like"/>
    <property type="match status" value="1"/>
</dbReference>
<dbReference type="CDD" id="cd07067">
    <property type="entry name" value="HP_PGM_like"/>
    <property type="match status" value="1"/>
</dbReference>
<evidence type="ECO:0000256" key="2">
    <source>
        <dbReference type="PIRSR" id="PIRSR613078-2"/>
    </source>
</evidence>
<accession>A0A0G0LM45</accession>
<protein>
    <submittedName>
        <fullName evidence="3">Phosphoglycerate mutase</fullName>
    </submittedName>
</protein>
<dbReference type="GO" id="GO:0016791">
    <property type="term" value="F:phosphatase activity"/>
    <property type="evidence" value="ECO:0007669"/>
    <property type="project" value="TreeGrafter"/>
</dbReference>
<feature type="active site" description="Tele-phosphohistidine intermediate" evidence="1">
    <location>
        <position position="28"/>
    </location>
</feature>
<dbReference type="GO" id="GO:0005737">
    <property type="term" value="C:cytoplasm"/>
    <property type="evidence" value="ECO:0007669"/>
    <property type="project" value="TreeGrafter"/>
</dbReference>
<comment type="caution">
    <text evidence="3">The sequence shown here is derived from an EMBL/GenBank/DDBJ whole genome shotgun (WGS) entry which is preliminary data.</text>
</comment>
<dbReference type="PANTHER" id="PTHR48100">
    <property type="entry name" value="BROAD-SPECIFICITY PHOSPHATASE YOR283W-RELATED"/>
    <property type="match status" value="1"/>
</dbReference>
<feature type="binding site" evidence="2">
    <location>
        <position position="78"/>
    </location>
    <ligand>
        <name>substrate</name>
    </ligand>
</feature>
<evidence type="ECO:0000256" key="1">
    <source>
        <dbReference type="PIRSR" id="PIRSR613078-1"/>
    </source>
</evidence>
<dbReference type="STRING" id="1618573.UT19_C0022G0002"/>
<feature type="binding site" evidence="2">
    <location>
        <position position="113"/>
    </location>
    <ligand>
        <name>substrate</name>
    </ligand>
</feature>